<dbReference type="InParanoid" id="S8EIP6"/>
<sequence>MCMLRPREICQAVHEIRCQIHPCAGVVVYISVLPAGPSPATPERFVCPPKAH</sequence>
<evidence type="ECO:0000313" key="1">
    <source>
        <dbReference type="EMBL" id="EPT05062.1"/>
    </source>
</evidence>
<accession>S8EIP6</accession>
<protein>
    <submittedName>
        <fullName evidence="1">Uncharacterized protein</fullName>
    </submittedName>
</protein>
<dbReference type="HOGENOM" id="CLU_3092921_0_0_1"/>
<proteinExistence type="predicted"/>
<feature type="non-terminal residue" evidence="1">
    <location>
        <position position="52"/>
    </location>
</feature>
<evidence type="ECO:0000313" key="2">
    <source>
        <dbReference type="Proteomes" id="UP000015241"/>
    </source>
</evidence>
<keyword evidence="2" id="KW-1185">Reference proteome</keyword>
<gene>
    <name evidence="1" type="ORF">FOMPIDRAFT_1021743</name>
</gene>
<reference evidence="1 2" key="1">
    <citation type="journal article" date="2012" name="Science">
        <title>The Paleozoic origin of enzymatic lignin decomposition reconstructed from 31 fungal genomes.</title>
        <authorList>
            <person name="Floudas D."/>
            <person name="Binder M."/>
            <person name="Riley R."/>
            <person name="Barry K."/>
            <person name="Blanchette R.A."/>
            <person name="Henrissat B."/>
            <person name="Martinez A.T."/>
            <person name="Otillar R."/>
            <person name="Spatafora J.W."/>
            <person name="Yadav J.S."/>
            <person name="Aerts A."/>
            <person name="Benoit I."/>
            <person name="Boyd A."/>
            <person name="Carlson A."/>
            <person name="Copeland A."/>
            <person name="Coutinho P.M."/>
            <person name="de Vries R.P."/>
            <person name="Ferreira P."/>
            <person name="Findley K."/>
            <person name="Foster B."/>
            <person name="Gaskell J."/>
            <person name="Glotzer D."/>
            <person name="Gorecki P."/>
            <person name="Heitman J."/>
            <person name="Hesse C."/>
            <person name="Hori C."/>
            <person name="Igarashi K."/>
            <person name="Jurgens J.A."/>
            <person name="Kallen N."/>
            <person name="Kersten P."/>
            <person name="Kohler A."/>
            <person name="Kuees U."/>
            <person name="Kumar T.K.A."/>
            <person name="Kuo A."/>
            <person name="LaButti K."/>
            <person name="Larrondo L.F."/>
            <person name="Lindquist E."/>
            <person name="Ling A."/>
            <person name="Lombard V."/>
            <person name="Lucas S."/>
            <person name="Lundell T."/>
            <person name="Martin R."/>
            <person name="McLaughlin D.J."/>
            <person name="Morgenstern I."/>
            <person name="Morin E."/>
            <person name="Murat C."/>
            <person name="Nagy L.G."/>
            <person name="Nolan M."/>
            <person name="Ohm R.A."/>
            <person name="Patyshakuliyeva A."/>
            <person name="Rokas A."/>
            <person name="Ruiz-Duenas F.J."/>
            <person name="Sabat G."/>
            <person name="Salamov A."/>
            <person name="Samejima M."/>
            <person name="Schmutz J."/>
            <person name="Slot J.C."/>
            <person name="St John F."/>
            <person name="Stenlid J."/>
            <person name="Sun H."/>
            <person name="Sun S."/>
            <person name="Syed K."/>
            <person name="Tsang A."/>
            <person name="Wiebenga A."/>
            <person name="Young D."/>
            <person name="Pisabarro A."/>
            <person name="Eastwood D.C."/>
            <person name="Martin F."/>
            <person name="Cullen D."/>
            <person name="Grigoriev I.V."/>
            <person name="Hibbett D.S."/>
        </authorList>
    </citation>
    <scope>NUCLEOTIDE SEQUENCE</scope>
    <source>
        <strain evidence="2">FP-58527</strain>
    </source>
</reference>
<dbReference type="Proteomes" id="UP000015241">
    <property type="component" value="Unassembled WGS sequence"/>
</dbReference>
<name>S8EIP6_FOMSC</name>
<organism evidence="1 2">
    <name type="scientific">Fomitopsis schrenkii</name>
    <name type="common">Brown rot fungus</name>
    <dbReference type="NCBI Taxonomy" id="2126942"/>
    <lineage>
        <taxon>Eukaryota</taxon>
        <taxon>Fungi</taxon>
        <taxon>Dikarya</taxon>
        <taxon>Basidiomycota</taxon>
        <taxon>Agaricomycotina</taxon>
        <taxon>Agaricomycetes</taxon>
        <taxon>Polyporales</taxon>
        <taxon>Fomitopsis</taxon>
    </lineage>
</organism>
<dbReference type="AlphaFoldDB" id="S8EIP6"/>
<dbReference type="EMBL" id="KE504125">
    <property type="protein sequence ID" value="EPT05062.1"/>
    <property type="molecule type" value="Genomic_DNA"/>
</dbReference>